<dbReference type="OrthoDB" id="21665at2"/>
<evidence type="ECO:0000256" key="1">
    <source>
        <dbReference type="ARBA" id="ARBA00007730"/>
    </source>
</evidence>
<comment type="similarity">
    <text evidence="1">Belongs to the aspartyl/asparaginyl beta-hydroxylase family.</text>
</comment>
<dbReference type="SUPFAM" id="SSF51197">
    <property type="entry name" value="Clavaminate synthase-like"/>
    <property type="match status" value="1"/>
</dbReference>
<evidence type="ECO:0000256" key="2">
    <source>
        <dbReference type="ARBA" id="ARBA00022964"/>
    </source>
</evidence>
<dbReference type="Gene3D" id="2.60.120.330">
    <property type="entry name" value="B-lactam Antibiotic, Isopenicillin N Synthase, Chain"/>
    <property type="match status" value="1"/>
</dbReference>
<dbReference type="InterPro" id="IPR027443">
    <property type="entry name" value="IPNS-like_sf"/>
</dbReference>
<dbReference type="PANTHER" id="PTHR46332:SF5">
    <property type="entry name" value="ASPARTATE BETA-HYDROXYLASE DOMAIN CONTAINING 2"/>
    <property type="match status" value="1"/>
</dbReference>
<accession>A0A2N0H512</accession>
<keyword evidence="2" id="KW-0223">Dioxygenase</keyword>
<evidence type="ECO:0000313" key="5">
    <source>
        <dbReference type="EMBL" id="PKB14016.1"/>
    </source>
</evidence>
<name>A0A2N0H512_9SPHN</name>
<dbReference type="Proteomes" id="UP000232587">
    <property type="component" value="Unassembled WGS sequence"/>
</dbReference>
<keyword evidence="6" id="KW-1185">Reference proteome</keyword>
<dbReference type="InterPro" id="IPR051821">
    <property type="entry name" value="Asp/Asn_beta-hydroxylase"/>
</dbReference>
<evidence type="ECO:0000259" key="4">
    <source>
        <dbReference type="Pfam" id="PF05118"/>
    </source>
</evidence>
<dbReference type="AlphaFoldDB" id="A0A2N0H512"/>
<protein>
    <submittedName>
        <fullName evidence="5">Aspartyl/asparaginyl beta-hydroxylase (Cupin superfamily)</fullName>
    </submittedName>
</protein>
<dbReference type="InterPro" id="IPR011990">
    <property type="entry name" value="TPR-like_helical_dom_sf"/>
</dbReference>
<gene>
    <name evidence="5" type="ORF">B0I00_2644</name>
</gene>
<dbReference type="SUPFAM" id="SSF48452">
    <property type="entry name" value="TPR-like"/>
    <property type="match status" value="1"/>
</dbReference>
<dbReference type="Gene3D" id="1.25.40.10">
    <property type="entry name" value="Tetratricopeptide repeat domain"/>
    <property type="match status" value="1"/>
</dbReference>
<keyword evidence="3" id="KW-0560">Oxidoreductase</keyword>
<dbReference type="EMBL" id="PHUF01000005">
    <property type="protein sequence ID" value="PKB14016.1"/>
    <property type="molecule type" value="Genomic_DNA"/>
</dbReference>
<evidence type="ECO:0000313" key="6">
    <source>
        <dbReference type="Proteomes" id="UP000232587"/>
    </source>
</evidence>
<dbReference type="GO" id="GO:0051213">
    <property type="term" value="F:dioxygenase activity"/>
    <property type="evidence" value="ECO:0007669"/>
    <property type="project" value="UniProtKB-KW"/>
</dbReference>
<sequence length="376" mass="40494">MSNDPRQLASAGLSALSAGDPARAAALLRQAAQDLPTADMPWMALGNAELALGNRDAAEEAIGQQLVLAARDVGALLLKGLLREQAGDSRAATAFYQTALAQAAVNGGVPPPLASLHAHAQAFIPHSSQLFEEHLLAEIGTNLSPAVAEAIDLLTGRRELFLQQPSVFYYPGLPQKRFYDPADFAWIEPMLALVPAMQAELAAVLGGGGGGFAPYVHRQDNRPAPNNPLLDSEAWTAFHFWRNGAEVEENAALCPATMEALSHAPMPRIAGRSPNAHWSRLKPGAHIQPHVGMLNTRLICHIPILTAPACTLRVGSETRQWIDGVPLLFDDSIEHEARNAGEQERVVLLFEIWRPEIDAADREAIGHIFEAIGTYD</sequence>
<organism evidence="5 6">
    <name type="scientific">Novosphingobium kunmingense</name>
    <dbReference type="NCBI Taxonomy" id="1211806"/>
    <lineage>
        <taxon>Bacteria</taxon>
        <taxon>Pseudomonadati</taxon>
        <taxon>Pseudomonadota</taxon>
        <taxon>Alphaproteobacteria</taxon>
        <taxon>Sphingomonadales</taxon>
        <taxon>Sphingomonadaceae</taxon>
        <taxon>Novosphingobium</taxon>
    </lineage>
</organism>
<comment type="caution">
    <text evidence="5">The sequence shown here is derived from an EMBL/GenBank/DDBJ whole genome shotgun (WGS) entry which is preliminary data.</text>
</comment>
<reference evidence="5 6" key="1">
    <citation type="submission" date="2017-11" db="EMBL/GenBank/DDBJ databases">
        <title>Genomic Encyclopedia of Type Strains, Phase III (KMG-III): the genomes of soil and plant-associated and newly described type strains.</title>
        <authorList>
            <person name="Whitman W."/>
        </authorList>
    </citation>
    <scope>NUCLEOTIDE SEQUENCE [LARGE SCALE GENOMIC DNA]</scope>
    <source>
        <strain evidence="5 6">CGMCC 1.12274</strain>
    </source>
</reference>
<proteinExistence type="inferred from homology"/>
<feature type="domain" description="Aspartyl/asparaginy/proline hydroxylase" evidence="4">
    <location>
        <begin position="227"/>
        <end position="355"/>
    </location>
</feature>
<evidence type="ECO:0000256" key="3">
    <source>
        <dbReference type="ARBA" id="ARBA00023002"/>
    </source>
</evidence>
<dbReference type="PANTHER" id="PTHR46332">
    <property type="entry name" value="ASPARTATE BETA-HYDROXYLASE DOMAIN-CONTAINING PROTEIN 2"/>
    <property type="match status" value="1"/>
</dbReference>
<dbReference type="Pfam" id="PF05118">
    <property type="entry name" value="Asp_Arg_Hydrox"/>
    <property type="match status" value="1"/>
</dbReference>
<dbReference type="GO" id="GO:0016020">
    <property type="term" value="C:membrane"/>
    <property type="evidence" value="ECO:0007669"/>
    <property type="project" value="TreeGrafter"/>
</dbReference>
<dbReference type="RefSeq" id="WP_100867872.1">
    <property type="nucleotide sequence ID" value="NZ_PHUF01000005.1"/>
</dbReference>
<dbReference type="InterPro" id="IPR007803">
    <property type="entry name" value="Asp/Arg/Pro-Hydrxlase"/>
</dbReference>